<protein>
    <submittedName>
        <fullName evidence="1">Cation channel family protein</fullName>
    </submittedName>
</protein>
<evidence type="ECO:0000313" key="2">
    <source>
        <dbReference type="Proteomes" id="UP000009168"/>
    </source>
</evidence>
<dbReference type="AlphaFoldDB" id="W7XAX8"/>
<name>W7XAX8_TETTS</name>
<organism evidence="1 2">
    <name type="scientific">Tetrahymena thermophila (strain SB210)</name>
    <dbReference type="NCBI Taxonomy" id="312017"/>
    <lineage>
        <taxon>Eukaryota</taxon>
        <taxon>Sar</taxon>
        <taxon>Alveolata</taxon>
        <taxon>Ciliophora</taxon>
        <taxon>Intramacronucleata</taxon>
        <taxon>Oligohymenophorea</taxon>
        <taxon>Hymenostomatida</taxon>
        <taxon>Tetrahymenina</taxon>
        <taxon>Tetrahymenidae</taxon>
        <taxon>Tetrahymena</taxon>
    </lineage>
</organism>
<keyword evidence="2" id="KW-1185">Reference proteome</keyword>
<gene>
    <name evidence="1" type="ORF">TTHERM_000382189</name>
</gene>
<dbReference type="KEGG" id="tet:TTHERM_000382189"/>
<dbReference type="Proteomes" id="UP000009168">
    <property type="component" value="Unassembled WGS sequence"/>
</dbReference>
<proteinExistence type="predicted"/>
<dbReference type="GeneID" id="24438675"/>
<dbReference type="InParanoid" id="W7XAX8"/>
<accession>W7XAX8</accession>
<sequence>MKNRVDFKRKKPKSVNPRSILVLIKQDAEVLQHSQLFSQDEIIHSKFDLQPVHAALKPLASSKSCNSCTLISSQKVRQRKDSKKLSIFLNEDIQQNPKKNKGKLTCIINQAENMYESFPRVQKNNNFSIQTQARGQELESFSSKAIIIENDSQNKQLVQQIIQEEQDDTSIKSQQNDENLEIQNNKKEDQLMLKKHKILYQFNEEKPNYQAQEDQKTSQNLIEINKQNSNSFLSQLIIDNSQKALFDQETINEYNQEASIQYFNLTNFEKGKDYLIYFPHNNITKVLTQIEQLRRKKLQKFLKIKSKKSTPKKVCKIELTQRKSVFKQLKADILSFQSDKNQNQQIRQINTSN</sequence>
<dbReference type="EMBL" id="GG662706">
    <property type="protein sequence ID" value="EWS74497.1"/>
    <property type="molecule type" value="Genomic_DNA"/>
</dbReference>
<evidence type="ECO:0000313" key="1">
    <source>
        <dbReference type="EMBL" id="EWS74497.1"/>
    </source>
</evidence>
<reference evidence="2" key="1">
    <citation type="journal article" date="2006" name="PLoS Biol.">
        <title>Macronuclear genome sequence of the ciliate Tetrahymena thermophila, a model eukaryote.</title>
        <authorList>
            <person name="Eisen J.A."/>
            <person name="Coyne R.S."/>
            <person name="Wu M."/>
            <person name="Wu D."/>
            <person name="Thiagarajan M."/>
            <person name="Wortman J.R."/>
            <person name="Badger J.H."/>
            <person name="Ren Q."/>
            <person name="Amedeo P."/>
            <person name="Jones K.M."/>
            <person name="Tallon L.J."/>
            <person name="Delcher A.L."/>
            <person name="Salzberg S.L."/>
            <person name="Silva J.C."/>
            <person name="Haas B.J."/>
            <person name="Majoros W.H."/>
            <person name="Farzad M."/>
            <person name="Carlton J.M."/>
            <person name="Smith R.K. Jr."/>
            <person name="Garg J."/>
            <person name="Pearlman R.E."/>
            <person name="Karrer K.M."/>
            <person name="Sun L."/>
            <person name="Manning G."/>
            <person name="Elde N.C."/>
            <person name="Turkewitz A.P."/>
            <person name="Asai D.J."/>
            <person name="Wilkes D.E."/>
            <person name="Wang Y."/>
            <person name="Cai H."/>
            <person name="Collins K."/>
            <person name="Stewart B.A."/>
            <person name="Lee S.R."/>
            <person name="Wilamowska K."/>
            <person name="Weinberg Z."/>
            <person name="Ruzzo W.L."/>
            <person name="Wloga D."/>
            <person name="Gaertig J."/>
            <person name="Frankel J."/>
            <person name="Tsao C.-C."/>
            <person name="Gorovsky M.A."/>
            <person name="Keeling P.J."/>
            <person name="Waller R.F."/>
            <person name="Patron N.J."/>
            <person name="Cherry J.M."/>
            <person name="Stover N.A."/>
            <person name="Krieger C.J."/>
            <person name="del Toro C."/>
            <person name="Ryder H.F."/>
            <person name="Williamson S.C."/>
            <person name="Barbeau R.A."/>
            <person name="Hamilton E.P."/>
            <person name="Orias E."/>
        </authorList>
    </citation>
    <scope>NUCLEOTIDE SEQUENCE [LARGE SCALE GENOMIC DNA]</scope>
    <source>
        <strain evidence="2">SB210</strain>
    </source>
</reference>
<dbReference type="RefSeq" id="XP_012652982.1">
    <property type="nucleotide sequence ID" value="XM_012797528.1"/>
</dbReference>